<reference evidence="3 4" key="2">
    <citation type="journal article" date="2013" name="PLoS ONE">
        <title>INDIGO - INtegrated Data Warehouse of MIcrobial GenOmes with Examples from the Red Sea Extremophiles.</title>
        <authorList>
            <person name="Alam I."/>
            <person name="Antunes A."/>
            <person name="Kamau A.A."/>
            <person name="Ba Alawi W."/>
            <person name="Kalkatawi M."/>
            <person name="Stingl U."/>
            <person name="Bajic V.B."/>
        </authorList>
    </citation>
    <scope>NUCLEOTIDE SEQUENCE [LARGE SCALE GENOMIC DNA]</scope>
    <source>
        <strain evidence="3 4">SSD-17B</strain>
    </source>
</reference>
<evidence type="ECO:0000256" key="1">
    <source>
        <dbReference type="SAM" id="Phobius"/>
    </source>
</evidence>
<dbReference type="STRING" id="1033810.HLPCO_002292"/>
<dbReference type="Pfam" id="PF02517">
    <property type="entry name" value="Rce1-like"/>
    <property type="match status" value="1"/>
</dbReference>
<evidence type="ECO:0000313" key="4">
    <source>
        <dbReference type="Proteomes" id="UP000005707"/>
    </source>
</evidence>
<dbReference type="GO" id="GO:0080120">
    <property type="term" value="P:CAAX-box protein maturation"/>
    <property type="evidence" value="ECO:0007669"/>
    <property type="project" value="UniProtKB-ARBA"/>
</dbReference>
<keyword evidence="3" id="KW-0645">Protease</keyword>
<feature type="transmembrane region" description="Helical" evidence="1">
    <location>
        <begin position="195"/>
        <end position="213"/>
    </location>
</feature>
<feature type="transmembrane region" description="Helical" evidence="1">
    <location>
        <begin position="170"/>
        <end position="189"/>
    </location>
</feature>
<feature type="transmembrane region" description="Helical" evidence="1">
    <location>
        <begin position="65"/>
        <end position="83"/>
    </location>
</feature>
<dbReference type="GO" id="GO:0004175">
    <property type="term" value="F:endopeptidase activity"/>
    <property type="evidence" value="ECO:0007669"/>
    <property type="project" value="UniProtKB-ARBA"/>
</dbReference>
<dbReference type="Proteomes" id="UP000005707">
    <property type="component" value="Unassembled WGS sequence"/>
</dbReference>
<dbReference type="PANTHER" id="PTHR39430">
    <property type="entry name" value="MEMBRANE-ASSOCIATED PROTEASE-RELATED"/>
    <property type="match status" value="1"/>
</dbReference>
<keyword evidence="4" id="KW-1185">Reference proteome</keyword>
<protein>
    <submittedName>
        <fullName evidence="3">CAAX amino terminal protease family protein</fullName>
    </submittedName>
</protein>
<dbReference type="PANTHER" id="PTHR39430:SF1">
    <property type="entry name" value="PROTEASE"/>
    <property type="match status" value="1"/>
</dbReference>
<gene>
    <name evidence="3" type="ORF">HLPCO_002292</name>
</gene>
<keyword evidence="3" id="KW-0378">Hydrolase</keyword>
<sequence>MRVNLRKEQVLMVKEAEKAKFLPHGAIQVLIFFGLFLVSQLATSIFVIIQMLYNGTTEIESTGPFNLFIFGVFSFIFILYVLLIEGRSTKSLGFSKRYAIKDYVIGYLVGIGLFSFIMFILYITNSMNYEGLLGGGTLLLVLFFLGFIIQGMSEEVMLRGYLMNSLGARHNLVIATIINSSIFGVLHLLNPNGSVLSILNIILFGVFASVYALKFSNIWGIGALHSAWNFVQGNVFGLEVSGQQMDASILKFSANGNELLNGGSFGPEGGLITTIVLIIATIIIYNLKLNRAAYITK</sequence>
<keyword evidence="1" id="KW-0472">Membrane</keyword>
<dbReference type="EMBL" id="AFNU02000009">
    <property type="protein sequence ID" value="ERJ11591.1"/>
    <property type="molecule type" value="Genomic_DNA"/>
</dbReference>
<dbReference type="GO" id="GO:0006508">
    <property type="term" value="P:proteolysis"/>
    <property type="evidence" value="ECO:0007669"/>
    <property type="project" value="UniProtKB-KW"/>
</dbReference>
<feature type="domain" description="CAAX prenyl protease 2/Lysostaphin resistance protein A-like" evidence="2">
    <location>
        <begin position="139"/>
        <end position="231"/>
    </location>
</feature>
<dbReference type="AlphaFoldDB" id="U2E9S7"/>
<reference evidence="3 4" key="1">
    <citation type="journal article" date="2011" name="J. Bacteriol.">
        <title>Genome sequence of Haloplasma contractile, an unusual contractile bacterium from a deep-sea anoxic brine lake.</title>
        <authorList>
            <person name="Antunes A."/>
            <person name="Alam I."/>
            <person name="El Dorry H."/>
            <person name="Siam R."/>
            <person name="Robertson A."/>
            <person name="Bajic V.B."/>
            <person name="Stingl U."/>
        </authorList>
    </citation>
    <scope>NUCLEOTIDE SEQUENCE [LARGE SCALE GENOMIC DNA]</scope>
    <source>
        <strain evidence="3 4">SSD-17B</strain>
    </source>
</reference>
<dbReference type="InterPro" id="IPR003675">
    <property type="entry name" value="Rce1/LyrA-like_dom"/>
</dbReference>
<dbReference type="InParanoid" id="U2E9S7"/>
<feature type="transmembrane region" description="Helical" evidence="1">
    <location>
        <begin position="269"/>
        <end position="287"/>
    </location>
</feature>
<evidence type="ECO:0000313" key="3">
    <source>
        <dbReference type="EMBL" id="ERJ11591.1"/>
    </source>
</evidence>
<comment type="caution">
    <text evidence="3">The sequence shown here is derived from an EMBL/GenBank/DDBJ whole genome shotgun (WGS) entry which is preliminary data.</text>
</comment>
<organism evidence="3 4">
    <name type="scientific">Haloplasma contractile SSD-17B</name>
    <dbReference type="NCBI Taxonomy" id="1033810"/>
    <lineage>
        <taxon>Bacteria</taxon>
        <taxon>Bacillati</taxon>
        <taxon>Mycoplasmatota</taxon>
        <taxon>Mollicutes</taxon>
        <taxon>Haloplasmatales</taxon>
        <taxon>Haloplasmataceae</taxon>
        <taxon>Haloplasma</taxon>
    </lineage>
</organism>
<feature type="transmembrane region" description="Helical" evidence="1">
    <location>
        <begin position="104"/>
        <end position="123"/>
    </location>
</feature>
<name>U2E9S7_9MOLU</name>
<evidence type="ECO:0000259" key="2">
    <source>
        <dbReference type="Pfam" id="PF02517"/>
    </source>
</evidence>
<feature type="transmembrane region" description="Helical" evidence="1">
    <location>
        <begin position="21"/>
        <end position="53"/>
    </location>
</feature>
<accession>U2E9S7</accession>
<feature type="transmembrane region" description="Helical" evidence="1">
    <location>
        <begin position="129"/>
        <end position="149"/>
    </location>
</feature>
<keyword evidence="1" id="KW-1133">Transmembrane helix</keyword>
<proteinExistence type="predicted"/>
<keyword evidence="1" id="KW-0812">Transmembrane</keyword>
<dbReference type="eggNOG" id="COG1266">
    <property type="taxonomic scope" value="Bacteria"/>
</dbReference>